<evidence type="ECO:0000313" key="15">
    <source>
        <dbReference type="EMBL" id="KXU38410.1"/>
    </source>
</evidence>
<feature type="domain" description="Mur ligase N-terminal catalytic" evidence="12">
    <location>
        <begin position="25"/>
        <end position="72"/>
    </location>
</feature>
<dbReference type="PANTHER" id="PTHR43024">
    <property type="entry name" value="UDP-N-ACETYLMURAMOYL-TRIPEPTIDE--D-ALANYL-D-ALANINE LIGASE"/>
    <property type="match status" value="1"/>
</dbReference>
<comment type="catalytic activity">
    <reaction evidence="10 11">
        <text>D-alanyl-D-alanine + UDP-N-acetyl-alpha-D-muramoyl-L-alanyl-gamma-D-glutamyl-meso-2,6-diaminopimelate + ATP = UDP-N-acetyl-alpha-D-muramoyl-L-alanyl-gamma-D-glutamyl-meso-2,6-diaminopimeloyl-D-alanyl-D-alanine + ADP + phosphate + H(+)</text>
        <dbReference type="Rhea" id="RHEA:28374"/>
        <dbReference type="ChEBI" id="CHEBI:15378"/>
        <dbReference type="ChEBI" id="CHEBI:30616"/>
        <dbReference type="ChEBI" id="CHEBI:43474"/>
        <dbReference type="ChEBI" id="CHEBI:57822"/>
        <dbReference type="ChEBI" id="CHEBI:61386"/>
        <dbReference type="ChEBI" id="CHEBI:83905"/>
        <dbReference type="ChEBI" id="CHEBI:456216"/>
        <dbReference type="EC" id="6.3.2.10"/>
    </reaction>
</comment>
<dbReference type="Proteomes" id="UP000072660">
    <property type="component" value="Unassembled WGS sequence"/>
</dbReference>
<accession>A0A139SVC9</accession>
<evidence type="ECO:0000256" key="5">
    <source>
        <dbReference type="ARBA" id="ARBA00022840"/>
    </source>
</evidence>
<dbReference type="InterPro" id="IPR035911">
    <property type="entry name" value="MurE/MurF_N"/>
</dbReference>
<dbReference type="HAMAP" id="MF_02019">
    <property type="entry name" value="MurF"/>
    <property type="match status" value="1"/>
</dbReference>
<keyword evidence="9 10" id="KW-0961">Cell wall biogenesis/degradation</keyword>
<sequence>MPEWRLSELSAVLNGRLHGADAAFNAVSIDTRTLSLGQLFVALKGEHFDGHDWLAAAKEKGAAAALLERVNNDIALAQLQVDNCRAALAAFAAWHRAAWQGKLVALTGSSGKTTVKELLAAILKAQLNGAVCATLGNLNNDLGVPLTLLQLSAKHQAAVIELGANHVGEIAASATLAHPQVALITNAGSAHLGEFGSLQKIVESKGEILDALLADGTAVLNLDDAAFSTWQARAGGRRVFSFSLTDDSADCYAQNIRLDGNGCAAFTLHSPAGQIDVQLKLHGLHQVANALAAATAAHALGVPLAVVGQGLQSVKPMSGRGKLRRTLQGQRLLDDSYNANPAALHAAIDLLAAFAGRRVLVLGDMGELGEMSEASHREIGCYASGKVDALYAVGPMMAHAVRAFIGQSQHFEDFASLIAALNLEPVDSVLLVKGSRSAQMDKVTAALCGEDGGTH</sequence>
<dbReference type="Gene3D" id="3.90.190.20">
    <property type="entry name" value="Mur ligase, C-terminal domain"/>
    <property type="match status" value="1"/>
</dbReference>
<feature type="binding site" evidence="10">
    <location>
        <begin position="108"/>
        <end position="114"/>
    </location>
    <ligand>
        <name>ATP</name>
        <dbReference type="ChEBI" id="CHEBI:30616"/>
    </ligand>
</feature>
<keyword evidence="4 10" id="KW-0547">Nucleotide-binding</keyword>
<keyword evidence="2 10" id="KW-0436">Ligase</keyword>
<proteinExistence type="inferred from homology"/>
<dbReference type="InterPro" id="IPR036615">
    <property type="entry name" value="Mur_ligase_C_dom_sf"/>
</dbReference>
<dbReference type="SUPFAM" id="SSF53244">
    <property type="entry name" value="MurD-like peptide ligases, peptide-binding domain"/>
    <property type="match status" value="1"/>
</dbReference>
<evidence type="ECO:0000256" key="6">
    <source>
        <dbReference type="ARBA" id="ARBA00022960"/>
    </source>
</evidence>
<evidence type="ECO:0000256" key="8">
    <source>
        <dbReference type="ARBA" id="ARBA00023306"/>
    </source>
</evidence>
<evidence type="ECO:0000256" key="7">
    <source>
        <dbReference type="ARBA" id="ARBA00022984"/>
    </source>
</evidence>
<comment type="similarity">
    <text evidence="10">Belongs to the MurCDEF family. MurF subfamily.</text>
</comment>
<dbReference type="InterPro" id="IPR004101">
    <property type="entry name" value="Mur_ligase_C"/>
</dbReference>
<evidence type="ECO:0000259" key="14">
    <source>
        <dbReference type="Pfam" id="PF08245"/>
    </source>
</evidence>
<dbReference type="InterPro" id="IPR051046">
    <property type="entry name" value="MurCDEF_CellWall_CoF430Synth"/>
</dbReference>
<reference evidence="15 16" key="1">
    <citation type="submission" date="2016-02" db="EMBL/GenBank/DDBJ databases">
        <authorList>
            <person name="Wen L."/>
            <person name="He K."/>
            <person name="Yang H."/>
        </authorList>
    </citation>
    <scope>NUCLEOTIDE SEQUENCE [LARGE SCALE GENOMIC DNA]</scope>
    <source>
        <strain evidence="15 16">CV58</strain>
    </source>
</reference>
<dbReference type="UniPathway" id="UPA00219"/>
<evidence type="ECO:0000256" key="9">
    <source>
        <dbReference type="ARBA" id="ARBA00023316"/>
    </source>
</evidence>
<evidence type="ECO:0000256" key="10">
    <source>
        <dbReference type="HAMAP-Rule" id="MF_02019"/>
    </source>
</evidence>
<dbReference type="GO" id="GO:0008766">
    <property type="term" value="F:UDP-N-acetylmuramoylalanyl-D-glutamyl-2,6-diaminopimelate-D-alanyl-D-alanine ligase activity"/>
    <property type="evidence" value="ECO:0007669"/>
    <property type="project" value="RHEA"/>
</dbReference>
<comment type="caution">
    <text evidence="15">The sequence shown here is derived from an EMBL/GenBank/DDBJ whole genome shotgun (WGS) entry which is preliminary data.</text>
</comment>
<dbReference type="AlphaFoldDB" id="A0A139SVC9"/>
<feature type="domain" description="Mur ligase central" evidence="14">
    <location>
        <begin position="107"/>
        <end position="297"/>
    </location>
</feature>
<dbReference type="GO" id="GO:0008360">
    <property type="term" value="P:regulation of cell shape"/>
    <property type="evidence" value="ECO:0007669"/>
    <property type="project" value="UniProtKB-KW"/>
</dbReference>
<dbReference type="EC" id="6.3.2.10" evidence="10 11"/>
<keyword evidence="6 10" id="KW-0133">Cell shape</keyword>
<organism evidence="15 16">
    <name type="scientific">Ventosimonas gracilis</name>
    <dbReference type="NCBI Taxonomy" id="1680762"/>
    <lineage>
        <taxon>Bacteria</taxon>
        <taxon>Pseudomonadati</taxon>
        <taxon>Pseudomonadota</taxon>
        <taxon>Gammaproteobacteria</taxon>
        <taxon>Pseudomonadales</taxon>
        <taxon>Ventosimonadaceae</taxon>
        <taxon>Ventosimonas</taxon>
    </lineage>
</organism>
<dbReference type="Gene3D" id="3.40.1190.10">
    <property type="entry name" value="Mur-like, catalytic domain"/>
    <property type="match status" value="1"/>
</dbReference>
<comment type="pathway">
    <text evidence="10 11">Cell wall biogenesis; peptidoglycan biosynthesis.</text>
</comment>
<dbReference type="Pfam" id="PF02875">
    <property type="entry name" value="Mur_ligase_C"/>
    <property type="match status" value="1"/>
</dbReference>
<dbReference type="GO" id="GO:0005737">
    <property type="term" value="C:cytoplasm"/>
    <property type="evidence" value="ECO:0007669"/>
    <property type="project" value="UniProtKB-SubCell"/>
</dbReference>
<comment type="subcellular location">
    <subcellularLocation>
        <location evidence="10 11">Cytoplasm</location>
    </subcellularLocation>
</comment>
<dbReference type="Gene3D" id="3.40.1390.10">
    <property type="entry name" value="MurE/MurF, N-terminal domain"/>
    <property type="match status" value="1"/>
</dbReference>
<evidence type="ECO:0000259" key="12">
    <source>
        <dbReference type="Pfam" id="PF01225"/>
    </source>
</evidence>
<dbReference type="OrthoDB" id="9801978at2"/>
<keyword evidence="1 10" id="KW-0963">Cytoplasm</keyword>
<evidence type="ECO:0000256" key="1">
    <source>
        <dbReference type="ARBA" id="ARBA00022490"/>
    </source>
</evidence>
<dbReference type="InterPro" id="IPR000713">
    <property type="entry name" value="Mur_ligase_N"/>
</dbReference>
<keyword evidence="3 10" id="KW-0132">Cell division</keyword>
<dbReference type="GO" id="GO:0051301">
    <property type="term" value="P:cell division"/>
    <property type="evidence" value="ECO:0007669"/>
    <property type="project" value="UniProtKB-KW"/>
</dbReference>
<gene>
    <name evidence="10" type="primary">murF</name>
    <name evidence="15" type="ORF">AXE65_01460</name>
</gene>
<dbReference type="InterPro" id="IPR036565">
    <property type="entry name" value="Mur-like_cat_sf"/>
</dbReference>
<keyword evidence="8 10" id="KW-0131">Cell cycle</keyword>
<dbReference type="Pfam" id="PF01225">
    <property type="entry name" value="Mur_ligase"/>
    <property type="match status" value="1"/>
</dbReference>
<dbReference type="EMBL" id="LSZO01000135">
    <property type="protein sequence ID" value="KXU38410.1"/>
    <property type="molecule type" value="Genomic_DNA"/>
</dbReference>
<evidence type="ECO:0000256" key="11">
    <source>
        <dbReference type="RuleBase" id="RU004136"/>
    </source>
</evidence>
<dbReference type="GO" id="GO:0047480">
    <property type="term" value="F:UDP-N-acetylmuramoyl-tripeptide-D-alanyl-D-alanine ligase activity"/>
    <property type="evidence" value="ECO:0007669"/>
    <property type="project" value="UniProtKB-UniRule"/>
</dbReference>
<dbReference type="GO" id="GO:0005524">
    <property type="term" value="F:ATP binding"/>
    <property type="evidence" value="ECO:0007669"/>
    <property type="project" value="UniProtKB-UniRule"/>
</dbReference>
<name>A0A139SVC9_9GAMM</name>
<evidence type="ECO:0000256" key="4">
    <source>
        <dbReference type="ARBA" id="ARBA00022741"/>
    </source>
</evidence>
<dbReference type="InterPro" id="IPR005863">
    <property type="entry name" value="UDP-N-AcMur_synth"/>
</dbReference>
<dbReference type="RefSeq" id="WP_068389545.1">
    <property type="nucleotide sequence ID" value="NZ_LSZO01000135.1"/>
</dbReference>
<evidence type="ECO:0000259" key="13">
    <source>
        <dbReference type="Pfam" id="PF02875"/>
    </source>
</evidence>
<dbReference type="InterPro" id="IPR013221">
    <property type="entry name" value="Mur_ligase_cen"/>
</dbReference>
<protein>
    <recommendedName>
        <fullName evidence="10 11">UDP-N-acetylmuramoyl-tripeptide--D-alanyl-D-alanine ligase</fullName>
        <ecNumber evidence="10 11">6.3.2.10</ecNumber>
    </recommendedName>
    <alternativeName>
        <fullName evidence="10">D-alanyl-D-alanine-adding enzyme</fullName>
    </alternativeName>
</protein>
<dbReference type="Pfam" id="PF08245">
    <property type="entry name" value="Mur_ligase_M"/>
    <property type="match status" value="1"/>
</dbReference>
<dbReference type="GO" id="GO:0071555">
    <property type="term" value="P:cell wall organization"/>
    <property type="evidence" value="ECO:0007669"/>
    <property type="project" value="UniProtKB-KW"/>
</dbReference>
<dbReference type="PANTHER" id="PTHR43024:SF1">
    <property type="entry name" value="UDP-N-ACETYLMURAMOYL-TRIPEPTIDE--D-ALANYL-D-ALANINE LIGASE"/>
    <property type="match status" value="1"/>
</dbReference>
<keyword evidence="16" id="KW-1185">Reference proteome</keyword>
<evidence type="ECO:0000256" key="3">
    <source>
        <dbReference type="ARBA" id="ARBA00022618"/>
    </source>
</evidence>
<dbReference type="NCBIfam" id="TIGR01143">
    <property type="entry name" value="murF"/>
    <property type="match status" value="1"/>
</dbReference>
<dbReference type="GO" id="GO:0009252">
    <property type="term" value="P:peptidoglycan biosynthetic process"/>
    <property type="evidence" value="ECO:0007669"/>
    <property type="project" value="UniProtKB-UniRule"/>
</dbReference>
<keyword evidence="5 10" id="KW-0067">ATP-binding</keyword>
<keyword evidence="7 10" id="KW-0573">Peptidoglycan synthesis</keyword>
<evidence type="ECO:0000313" key="16">
    <source>
        <dbReference type="Proteomes" id="UP000072660"/>
    </source>
</evidence>
<dbReference type="SUPFAM" id="SSF53623">
    <property type="entry name" value="MurD-like peptide ligases, catalytic domain"/>
    <property type="match status" value="1"/>
</dbReference>
<feature type="domain" description="Mur ligase C-terminal" evidence="13">
    <location>
        <begin position="319"/>
        <end position="436"/>
    </location>
</feature>
<comment type="function">
    <text evidence="10 11">Involved in cell wall formation. Catalyzes the final step in the synthesis of UDP-N-acetylmuramoyl-pentapeptide, the precursor of murein.</text>
</comment>
<evidence type="ECO:0000256" key="2">
    <source>
        <dbReference type="ARBA" id="ARBA00022598"/>
    </source>
</evidence>
<dbReference type="SUPFAM" id="SSF63418">
    <property type="entry name" value="MurE/MurF N-terminal domain"/>
    <property type="match status" value="1"/>
</dbReference>